<feature type="region of interest" description="Disordered" evidence="1">
    <location>
        <begin position="577"/>
        <end position="607"/>
    </location>
</feature>
<proteinExistence type="predicted"/>
<name>A0AAD5V9A6_9APHY</name>
<dbReference type="Proteomes" id="UP001212997">
    <property type="component" value="Unassembled WGS sequence"/>
</dbReference>
<feature type="domain" description="DUF6535" evidence="3">
    <location>
        <begin position="65"/>
        <end position="114"/>
    </location>
</feature>
<gene>
    <name evidence="4" type="ORF">NLI96_g3203</name>
</gene>
<feature type="transmembrane region" description="Helical" evidence="2">
    <location>
        <begin position="124"/>
        <end position="144"/>
    </location>
</feature>
<feature type="transmembrane region" description="Helical" evidence="2">
    <location>
        <begin position="90"/>
        <end position="112"/>
    </location>
</feature>
<comment type="caution">
    <text evidence="4">The sequence shown here is derived from an EMBL/GenBank/DDBJ whole genome shotgun (WGS) entry which is preliminary data.</text>
</comment>
<feature type="domain" description="DUF6535" evidence="3">
    <location>
        <begin position="119"/>
        <end position="210"/>
    </location>
</feature>
<protein>
    <recommendedName>
        <fullName evidence="3">DUF6535 domain-containing protein</fullName>
    </recommendedName>
</protein>
<feature type="transmembrane region" description="Helical" evidence="2">
    <location>
        <begin position="188"/>
        <end position="208"/>
    </location>
</feature>
<keyword evidence="2" id="KW-0472">Membrane</keyword>
<evidence type="ECO:0000313" key="5">
    <source>
        <dbReference type="Proteomes" id="UP001212997"/>
    </source>
</evidence>
<evidence type="ECO:0000256" key="2">
    <source>
        <dbReference type="SAM" id="Phobius"/>
    </source>
</evidence>
<keyword evidence="2" id="KW-1133">Transmembrane helix</keyword>
<keyword evidence="5" id="KW-1185">Reference proteome</keyword>
<feature type="transmembrane region" description="Helical" evidence="2">
    <location>
        <begin position="215"/>
        <end position="233"/>
    </location>
</feature>
<evidence type="ECO:0000256" key="1">
    <source>
        <dbReference type="SAM" id="MobiDB-lite"/>
    </source>
</evidence>
<dbReference type="Pfam" id="PF20153">
    <property type="entry name" value="DUF6535"/>
    <property type="match status" value="2"/>
</dbReference>
<sequence>MSNSSPTEKNKPQDSARILKTLKGYLKAHALKKDYPPSETILRLTSAIEYSQPDRDEGNGSGLFWSLYNAKASTHKDERMERASTDLDSLLTFAGLFSGVDTAFIAMTLSLISNEDYNMRAVATNAIFLTSLSLSVLTAFGAVIGKQWIADPLYAPPWPEATAKEIAVDHQMQRAAVDDWQLFEVLDFLPLVLQFSILTFWMGVTIYLWHRLNEVAVVTLVFACIGALCPVGQRKDERILIQVVLYYRDEQPRNQRLSYETCEKLGKPKRAPTFCPELSAFKCVQWALEDLQDSVIALEAARQIPNFSEQKTISLFASNPDTFNTLLHHFLLRISVGTKKARSTLITFSSAVAHSLLSQPQHAIFIDALITVHEELCGLCFDPPSQSLAGLSLFTDVLSGRYTRITSSSFTEKPSHDQIVIRREFISALKVDYKRNLPMLYLALSFGGRAQGNTATDPETFYAYVLPPRQAISLVCWLMTKDDSRKFDPDEDSGITNRWRAYTSSNEVSGEVDKIHDALLPKDGFDTSTVFPPLLYTILDYASGLPRDSLGHGKGIQNGLSSLLSYLEFERGGVTLQHQPSSSSISASPDHPSPPHPHPAHPPLLAPPPPSPLPCILIRLASHDQVDSPTRLKAMGETSHLLPGWSKGNDVTNWAASFVDGLVGCFESGIEGKLEIIPEEGSNQDLDKLFSFVNEIAEKIQENTLLKKALLDVPLRVHQRRIRDLRKDPKQSPAPDIASTLFMDYRSSQHHSDEKTPYRRTLNIVLLSLAIWGSVGDQVSKDASTVWAIDRTDRTLVQWRDQDIMDCFKHLILCANGINSLPQVIRDGLKKYAAFVQLESPITFKDYQLIQVINDQAQSVDGISPESGSLGSMGSQTV</sequence>
<keyword evidence="2" id="KW-0812">Transmembrane</keyword>
<reference evidence="4" key="1">
    <citation type="submission" date="2022-07" db="EMBL/GenBank/DDBJ databases">
        <title>Genome Sequence of Physisporinus lineatus.</title>
        <authorList>
            <person name="Buettner E."/>
        </authorList>
    </citation>
    <scope>NUCLEOTIDE SEQUENCE</scope>
    <source>
        <strain evidence="4">VT162</strain>
    </source>
</reference>
<dbReference type="EMBL" id="JANAWD010000079">
    <property type="protein sequence ID" value="KAJ3487927.1"/>
    <property type="molecule type" value="Genomic_DNA"/>
</dbReference>
<evidence type="ECO:0000313" key="4">
    <source>
        <dbReference type="EMBL" id="KAJ3487927.1"/>
    </source>
</evidence>
<feature type="compositionally biased region" description="Pro residues" evidence="1">
    <location>
        <begin position="591"/>
        <end position="607"/>
    </location>
</feature>
<organism evidence="4 5">
    <name type="scientific">Meripilus lineatus</name>
    <dbReference type="NCBI Taxonomy" id="2056292"/>
    <lineage>
        <taxon>Eukaryota</taxon>
        <taxon>Fungi</taxon>
        <taxon>Dikarya</taxon>
        <taxon>Basidiomycota</taxon>
        <taxon>Agaricomycotina</taxon>
        <taxon>Agaricomycetes</taxon>
        <taxon>Polyporales</taxon>
        <taxon>Meripilaceae</taxon>
        <taxon>Meripilus</taxon>
    </lineage>
</organism>
<feature type="compositionally biased region" description="Low complexity" evidence="1">
    <location>
        <begin position="580"/>
        <end position="590"/>
    </location>
</feature>
<dbReference type="AlphaFoldDB" id="A0AAD5V9A6"/>
<evidence type="ECO:0000259" key="3">
    <source>
        <dbReference type="Pfam" id="PF20153"/>
    </source>
</evidence>
<accession>A0AAD5V9A6</accession>
<dbReference type="InterPro" id="IPR045338">
    <property type="entry name" value="DUF6535"/>
</dbReference>